<feature type="domain" description="Thioredoxin-like fold" evidence="1">
    <location>
        <begin position="43"/>
        <end position="189"/>
    </location>
</feature>
<evidence type="ECO:0000313" key="3">
    <source>
        <dbReference type="Proteomes" id="UP000003604"/>
    </source>
</evidence>
<dbReference type="SUPFAM" id="SSF52833">
    <property type="entry name" value="Thioredoxin-like"/>
    <property type="match status" value="1"/>
</dbReference>
<dbReference type="GeneID" id="58894872"/>
<dbReference type="RefSeq" id="WP_005504847.1">
    <property type="nucleotide sequence ID" value="NZ_ADAQ01000012.1"/>
</dbReference>
<dbReference type="InterPro" id="IPR050824">
    <property type="entry name" value="Thiol_disulfide_DsbA"/>
</dbReference>
<dbReference type="Pfam" id="PF13462">
    <property type="entry name" value="Thioredoxin_4"/>
    <property type="match status" value="1"/>
</dbReference>
<keyword evidence="2" id="KW-0413">Isomerase</keyword>
<dbReference type="GO" id="GO:0016853">
    <property type="term" value="F:isomerase activity"/>
    <property type="evidence" value="ECO:0007669"/>
    <property type="project" value="UniProtKB-KW"/>
</dbReference>
<dbReference type="Gene3D" id="3.40.30.10">
    <property type="entry name" value="Glutaredoxin"/>
    <property type="match status" value="1"/>
</dbReference>
<dbReference type="InterPro" id="IPR012336">
    <property type="entry name" value="Thioredoxin-like_fold"/>
</dbReference>
<dbReference type="OrthoDB" id="6397986at2"/>
<dbReference type="eggNOG" id="COG1651">
    <property type="taxonomic scope" value="Bacteria"/>
</dbReference>
<keyword evidence="3" id="KW-1185">Reference proteome</keyword>
<dbReference type="PANTHER" id="PTHR35891">
    <property type="entry name" value="THIOL:DISULFIDE INTERCHANGE PROTEIN DSBA"/>
    <property type="match status" value="1"/>
</dbReference>
<dbReference type="EMBL" id="ADAQ01000012">
    <property type="protein sequence ID" value="EEY72009.1"/>
    <property type="molecule type" value="Genomic_DNA"/>
</dbReference>
<dbReference type="AlphaFoldDB" id="D0I994"/>
<dbReference type="Proteomes" id="UP000003604">
    <property type="component" value="Unassembled WGS sequence"/>
</dbReference>
<evidence type="ECO:0000313" key="2">
    <source>
        <dbReference type="EMBL" id="EEY72009.1"/>
    </source>
</evidence>
<name>D0I994_GRIHO</name>
<dbReference type="InterPro" id="IPR036249">
    <property type="entry name" value="Thioredoxin-like_sf"/>
</dbReference>
<gene>
    <name evidence="2" type="ORF">VHA_002431</name>
</gene>
<evidence type="ECO:0000259" key="1">
    <source>
        <dbReference type="Pfam" id="PF13462"/>
    </source>
</evidence>
<organism evidence="2 3">
    <name type="scientific">Grimontia hollisae CIP 101886</name>
    <dbReference type="NCBI Taxonomy" id="675812"/>
    <lineage>
        <taxon>Bacteria</taxon>
        <taxon>Pseudomonadati</taxon>
        <taxon>Pseudomonadota</taxon>
        <taxon>Gammaproteobacteria</taxon>
        <taxon>Vibrionales</taxon>
        <taxon>Vibrionaceae</taxon>
        <taxon>Grimontia</taxon>
    </lineage>
</organism>
<dbReference type="PANTHER" id="PTHR35891:SF2">
    <property type="entry name" value="THIOL:DISULFIDE INTERCHANGE PROTEIN DSBA"/>
    <property type="match status" value="1"/>
</dbReference>
<accession>D0I994</accession>
<dbReference type="PROSITE" id="PS51257">
    <property type="entry name" value="PROKAR_LIPOPROTEIN"/>
    <property type="match status" value="1"/>
</dbReference>
<reference evidence="2 3" key="1">
    <citation type="submission" date="2009-10" db="EMBL/GenBank/DDBJ databases">
        <authorList>
            <consortium name="Los Alamos National Laboratory (LANL)"/>
            <consortium name="National Microbial Pathogen Data Resource (NMPDR)"/>
            <person name="Saunders E.H."/>
            <person name="Munk A.C."/>
            <person name="Tapia R."/>
            <person name="Green L."/>
            <person name="Rogers Y."/>
            <person name="Detter J.C."/>
            <person name="Bruce D."/>
            <person name="Brettin T.S."/>
            <person name="Colwell R.R."/>
            <person name="Huq A."/>
            <person name="Grim C.J."/>
            <person name="Hasan N.A."/>
            <person name="Bartels D."/>
            <person name="Vonstein V."/>
        </authorList>
    </citation>
    <scope>NUCLEOTIDE SEQUENCE [LARGE SCALE GENOMIC DNA]</scope>
    <source>
        <strain evidence="2 3">CIP 101886</strain>
    </source>
</reference>
<sequence length="205" mass="22488">MKLKRFFLPLITALALSGCSEEAPQSSKYTTLDTPITVQDLPVVTELFSLSCDHCRSIETVIPAIETAANVKIGKTHVTFNESATLTALIYYAAMTQVDTPPPAGLTDDLFTFVQEQQSKDSDKNRAILNELFAKYGLTSPFDLTEAQQQVMFAEMEKADQITVASEITSVPTFIVNGKYVVNTRAHESAEDLADTLKMLIAKGQ</sequence>
<comment type="caution">
    <text evidence="2">The sequence shown here is derived from an EMBL/GenBank/DDBJ whole genome shotgun (WGS) entry which is preliminary data.</text>
</comment>
<proteinExistence type="predicted"/>
<protein>
    <submittedName>
        <fullName evidence="2">Thiol-disulfide isomerase</fullName>
    </submittedName>
</protein>